<name>A0A6J7QT56_9ZZZZ</name>
<feature type="region of interest" description="Disordered" evidence="1">
    <location>
        <begin position="55"/>
        <end position="79"/>
    </location>
</feature>
<feature type="compositionally biased region" description="Polar residues" evidence="1">
    <location>
        <begin position="60"/>
        <end position="72"/>
    </location>
</feature>
<dbReference type="EMBL" id="CAFBPD010000258">
    <property type="protein sequence ID" value="CAB5020920.1"/>
    <property type="molecule type" value="Genomic_DNA"/>
</dbReference>
<gene>
    <name evidence="2" type="ORF">UFOPK4061_01390</name>
</gene>
<dbReference type="AlphaFoldDB" id="A0A6J7QT56"/>
<evidence type="ECO:0000256" key="1">
    <source>
        <dbReference type="SAM" id="MobiDB-lite"/>
    </source>
</evidence>
<protein>
    <submittedName>
        <fullName evidence="2">Unannotated protein</fullName>
    </submittedName>
</protein>
<organism evidence="2">
    <name type="scientific">freshwater metagenome</name>
    <dbReference type="NCBI Taxonomy" id="449393"/>
    <lineage>
        <taxon>unclassified sequences</taxon>
        <taxon>metagenomes</taxon>
        <taxon>ecological metagenomes</taxon>
    </lineage>
</organism>
<sequence>MPMIDHALGFVDAVTNRPSGMNVTVIARTDALAKPAGVSRRRAAMTSAVRAALNRRMASTDRSTSGPTNTDITAWKPGG</sequence>
<evidence type="ECO:0000313" key="2">
    <source>
        <dbReference type="EMBL" id="CAB5020920.1"/>
    </source>
</evidence>
<proteinExistence type="predicted"/>
<reference evidence="2" key="1">
    <citation type="submission" date="2020-05" db="EMBL/GenBank/DDBJ databases">
        <authorList>
            <person name="Chiriac C."/>
            <person name="Salcher M."/>
            <person name="Ghai R."/>
            <person name="Kavagutti S V."/>
        </authorList>
    </citation>
    <scope>NUCLEOTIDE SEQUENCE</scope>
</reference>
<accession>A0A6J7QT56</accession>